<evidence type="ECO:0000313" key="6">
    <source>
        <dbReference type="EMBL" id="KAF2092071.1"/>
    </source>
</evidence>
<evidence type="ECO:0000256" key="4">
    <source>
        <dbReference type="ARBA" id="ARBA00023136"/>
    </source>
</evidence>
<dbReference type="OrthoDB" id="5954308at2759"/>
<evidence type="ECO:0000256" key="2">
    <source>
        <dbReference type="ARBA" id="ARBA00022692"/>
    </source>
</evidence>
<dbReference type="GO" id="GO:0016020">
    <property type="term" value="C:membrane"/>
    <property type="evidence" value="ECO:0007669"/>
    <property type="project" value="UniProtKB-SubCell"/>
</dbReference>
<organism evidence="6 7">
    <name type="scientific">Saccharata proteae CBS 121410</name>
    <dbReference type="NCBI Taxonomy" id="1314787"/>
    <lineage>
        <taxon>Eukaryota</taxon>
        <taxon>Fungi</taxon>
        <taxon>Dikarya</taxon>
        <taxon>Ascomycota</taxon>
        <taxon>Pezizomycotina</taxon>
        <taxon>Dothideomycetes</taxon>
        <taxon>Dothideomycetes incertae sedis</taxon>
        <taxon>Botryosphaeriales</taxon>
        <taxon>Saccharataceae</taxon>
        <taxon>Saccharata</taxon>
    </lineage>
</organism>
<reference evidence="6" key="1">
    <citation type="journal article" date="2020" name="Stud. Mycol.">
        <title>101 Dothideomycetes genomes: a test case for predicting lifestyles and emergence of pathogens.</title>
        <authorList>
            <person name="Haridas S."/>
            <person name="Albert R."/>
            <person name="Binder M."/>
            <person name="Bloem J."/>
            <person name="Labutti K."/>
            <person name="Salamov A."/>
            <person name="Andreopoulos B."/>
            <person name="Baker S."/>
            <person name="Barry K."/>
            <person name="Bills G."/>
            <person name="Bluhm B."/>
            <person name="Cannon C."/>
            <person name="Castanera R."/>
            <person name="Culley D."/>
            <person name="Daum C."/>
            <person name="Ezra D."/>
            <person name="Gonzalez J."/>
            <person name="Henrissat B."/>
            <person name="Kuo A."/>
            <person name="Liang C."/>
            <person name="Lipzen A."/>
            <person name="Lutzoni F."/>
            <person name="Magnuson J."/>
            <person name="Mondo S."/>
            <person name="Nolan M."/>
            <person name="Ohm R."/>
            <person name="Pangilinan J."/>
            <person name="Park H.-J."/>
            <person name="Ramirez L."/>
            <person name="Alfaro M."/>
            <person name="Sun H."/>
            <person name="Tritt A."/>
            <person name="Yoshinaga Y."/>
            <person name="Zwiers L.-H."/>
            <person name="Turgeon B."/>
            <person name="Goodwin S."/>
            <person name="Spatafora J."/>
            <person name="Crous P."/>
            <person name="Grigoriev I."/>
        </authorList>
    </citation>
    <scope>NUCLEOTIDE SEQUENCE</scope>
    <source>
        <strain evidence="6">CBS 121410</strain>
    </source>
</reference>
<keyword evidence="4" id="KW-0472">Membrane</keyword>
<evidence type="ECO:0000256" key="1">
    <source>
        <dbReference type="ARBA" id="ARBA00004141"/>
    </source>
</evidence>
<evidence type="ECO:0000256" key="5">
    <source>
        <dbReference type="ARBA" id="ARBA00034313"/>
    </source>
</evidence>
<dbReference type="PANTHER" id="PTHR35042:SF1">
    <property type="entry name" value="DUF1772-DOMAIN-CONTAINING PROTEIN"/>
    <property type="match status" value="1"/>
</dbReference>
<proteinExistence type="inferred from homology"/>
<evidence type="ECO:0000313" key="7">
    <source>
        <dbReference type="Proteomes" id="UP000799776"/>
    </source>
</evidence>
<name>A0A9P4I5A4_9PEZI</name>
<evidence type="ECO:0000256" key="3">
    <source>
        <dbReference type="ARBA" id="ARBA00022989"/>
    </source>
</evidence>
<comment type="caution">
    <text evidence="6">The sequence shown here is derived from an EMBL/GenBank/DDBJ whole genome shotgun (WGS) entry which is preliminary data.</text>
</comment>
<keyword evidence="7" id="KW-1185">Reference proteome</keyword>
<accession>A0A9P4I5A4</accession>
<dbReference type="Proteomes" id="UP000799776">
    <property type="component" value="Unassembled WGS sequence"/>
</dbReference>
<sequence>MPFYHEQVPTTVRVAQAVGITASAFLCGQMAGSSYQLVPSIMQAPAPLLARQFKKSFEMGITTVPGLMFSSLVCAWLATREPISSSAFKLYTAAAVLLPSCIPYTLLVMKPIQDKLCARADSLTALEDEAAEAGIAQEDTVHGMVDKWATLNLGRTVINGVAALCVAWATISKVDVVGFERVGLATGADRLG</sequence>
<protein>
    <recommendedName>
        <fullName evidence="8">DUF1772-domain-containing protein</fullName>
    </recommendedName>
</protein>
<keyword evidence="2" id="KW-0812">Transmembrane</keyword>
<comment type="subcellular location">
    <subcellularLocation>
        <location evidence="1">Membrane</location>
        <topology evidence="1">Multi-pass membrane protein</topology>
    </subcellularLocation>
</comment>
<gene>
    <name evidence="6" type="ORF">K490DRAFT_32435</name>
</gene>
<dbReference type="AlphaFoldDB" id="A0A9P4I5A4"/>
<evidence type="ECO:0008006" key="8">
    <source>
        <dbReference type="Google" id="ProtNLM"/>
    </source>
</evidence>
<dbReference type="InterPro" id="IPR013901">
    <property type="entry name" value="Anthrone_oxy"/>
</dbReference>
<dbReference type="EMBL" id="ML978711">
    <property type="protein sequence ID" value="KAF2092071.1"/>
    <property type="molecule type" value="Genomic_DNA"/>
</dbReference>
<keyword evidence="3" id="KW-1133">Transmembrane helix</keyword>
<dbReference type="Pfam" id="PF08592">
    <property type="entry name" value="Anthrone_oxy"/>
    <property type="match status" value="1"/>
</dbReference>
<comment type="similarity">
    <text evidence="5">Belongs to the anthrone oxygenase family.</text>
</comment>
<dbReference type="PANTHER" id="PTHR35042">
    <property type="entry name" value="ANTHRONE OXYGENASE ENCC"/>
    <property type="match status" value="1"/>
</dbReference>